<dbReference type="Gene3D" id="1.10.1400.10">
    <property type="match status" value="1"/>
</dbReference>
<dbReference type="AlphaFoldDB" id="A0A2X0IPR8"/>
<feature type="signal peptide" evidence="3">
    <location>
        <begin position="1"/>
        <end position="24"/>
    </location>
</feature>
<feature type="region of interest" description="Disordered" evidence="2">
    <location>
        <begin position="361"/>
        <end position="380"/>
    </location>
</feature>
<dbReference type="Proteomes" id="UP000248889">
    <property type="component" value="Unassembled WGS sequence"/>
</dbReference>
<evidence type="ECO:0000256" key="2">
    <source>
        <dbReference type="SAM" id="MobiDB-lite"/>
    </source>
</evidence>
<feature type="region of interest" description="Disordered" evidence="2">
    <location>
        <begin position="829"/>
        <end position="848"/>
    </location>
</feature>
<proteinExistence type="inferred from homology"/>
<dbReference type="Gene3D" id="1.10.439.10">
    <property type="entry name" value="Penicillin Amidohydrolase, domain 1"/>
    <property type="match status" value="1"/>
</dbReference>
<dbReference type="PANTHER" id="PTHR34218:SF4">
    <property type="entry name" value="ACYL-HOMOSERINE LACTONE ACYLASE QUIP"/>
    <property type="match status" value="1"/>
</dbReference>
<keyword evidence="3" id="KW-0732">Signal</keyword>
<dbReference type="InterPro" id="IPR023343">
    <property type="entry name" value="Penicillin_amidase_dom1"/>
</dbReference>
<comment type="similarity">
    <text evidence="1">Belongs to the peptidase S45 family.</text>
</comment>
<evidence type="ECO:0000256" key="3">
    <source>
        <dbReference type="SAM" id="SignalP"/>
    </source>
</evidence>
<feature type="compositionally biased region" description="Polar residues" evidence="2">
    <location>
        <begin position="363"/>
        <end position="378"/>
    </location>
</feature>
<dbReference type="GO" id="GO:0016811">
    <property type="term" value="F:hydrolase activity, acting on carbon-nitrogen (but not peptide) bonds, in linear amides"/>
    <property type="evidence" value="ECO:0007669"/>
    <property type="project" value="InterPro"/>
</dbReference>
<protein>
    <submittedName>
        <fullName evidence="4">Penicillin acylase family protein</fullName>
    </submittedName>
</protein>
<name>A0A2X0IPR8_9ACTN</name>
<gene>
    <name evidence="4" type="ORF">DN069_02770</name>
</gene>
<accession>A0A2X0IPR8</accession>
<dbReference type="EMBL" id="QKYN01000010">
    <property type="protein sequence ID" value="RAG87184.1"/>
    <property type="molecule type" value="Genomic_DNA"/>
</dbReference>
<organism evidence="4 5">
    <name type="scientific">Streptacidiphilus pinicola</name>
    <dbReference type="NCBI Taxonomy" id="2219663"/>
    <lineage>
        <taxon>Bacteria</taxon>
        <taxon>Bacillati</taxon>
        <taxon>Actinomycetota</taxon>
        <taxon>Actinomycetes</taxon>
        <taxon>Kitasatosporales</taxon>
        <taxon>Streptomycetaceae</taxon>
        <taxon>Streptacidiphilus</taxon>
    </lineage>
</organism>
<dbReference type="Gene3D" id="3.60.20.10">
    <property type="entry name" value="Glutamine Phosphoribosylpyrophosphate, subunit 1, domain 1"/>
    <property type="match status" value="2"/>
</dbReference>
<reference evidence="4 5" key="1">
    <citation type="submission" date="2018-06" db="EMBL/GenBank/DDBJ databases">
        <title>Streptacidiphilus pinicola sp. nov., isolated from pine grove soil.</title>
        <authorList>
            <person name="Roh S.G."/>
            <person name="Park S."/>
            <person name="Kim M.-K."/>
            <person name="Yun B.-R."/>
            <person name="Park J."/>
            <person name="Kim M.J."/>
            <person name="Kim Y.S."/>
            <person name="Kim S.B."/>
        </authorList>
    </citation>
    <scope>NUCLEOTIDE SEQUENCE [LARGE SCALE GENOMIC DNA]</scope>
    <source>
        <strain evidence="4 5">MMS16-CNU450</strain>
    </source>
</reference>
<dbReference type="InterPro" id="IPR043147">
    <property type="entry name" value="Penicillin_amidase_A-knob"/>
</dbReference>
<dbReference type="SUPFAM" id="SSF56235">
    <property type="entry name" value="N-terminal nucleophile aminohydrolases (Ntn hydrolases)"/>
    <property type="match status" value="1"/>
</dbReference>
<feature type="chain" id="PRO_5038456927" evidence="3">
    <location>
        <begin position="25"/>
        <end position="961"/>
    </location>
</feature>
<dbReference type="Pfam" id="PF01804">
    <property type="entry name" value="Penicil_amidase"/>
    <property type="match status" value="1"/>
</dbReference>
<dbReference type="GO" id="GO:0017000">
    <property type="term" value="P:antibiotic biosynthetic process"/>
    <property type="evidence" value="ECO:0007669"/>
    <property type="project" value="InterPro"/>
</dbReference>
<evidence type="ECO:0000313" key="5">
    <source>
        <dbReference type="Proteomes" id="UP000248889"/>
    </source>
</evidence>
<dbReference type="RefSeq" id="WP_111499158.1">
    <property type="nucleotide sequence ID" value="NZ_QKYN01000010.1"/>
</dbReference>
<evidence type="ECO:0000313" key="4">
    <source>
        <dbReference type="EMBL" id="RAG87184.1"/>
    </source>
</evidence>
<dbReference type="InterPro" id="IPR002692">
    <property type="entry name" value="S45"/>
</dbReference>
<feature type="compositionally biased region" description="Low complexity" evidence="2">
    <location>
        <begin position="830"/>
        <end position="842"/>
    </location>
</feature>
<dbReference type="InterPro" id="IPR029055">
    <property type="entry name" value="Ntn_hydrolases_N"/>
</dbReference>
<sequence>MRRRMMWLRAVAGAAALVTATSLALPAAASSPPRAATAVQDYCGGQCNDILPPGENGNATLADILANRAFGTHPAHTDDQLGPYSSLVDGYTGLSDSTLSSYFNSSSFGVPTDQVESSISPRSDVTIVRDKATGTPHITGTTRYGTEYGAGYAAAQDRLWVMDLFRHVGRGELSSFAGGAAANRQLEQSFWQAAPYTEAELQQQIDSVANQGPRGQQALSDAQAYIDGINAYVTQAYNARTFPGEYDLTGQINAITNAGSIQPFKLTDLVALSSVIGALFGSGGGNQVQSALVKEAADAKYGTTLGDQVWNSFREREATSAVTTVHDGQSFAYGQDPASPQGLAMPDAGSVTPQQLIFDPTGSAATSTASPKVASRSTDAAAARKAPAKLRPLAGMFDKGVLPGNLLTAKHGMSNALVVSGKYTDDGHPVAVFGPQTGYFAPQLLMLEEIQGPGISARGASFAGLSFYVELGRGPDYSWSATSAGQDITDVYAVRLCNTDGSPATKDSMAYQLNGVCTPMTALERDDSWSPTTADSTPAGSYRLIMYRTAYGLVTARATVGGVPVAYTSLRSTYMHEADSIIGFQMLNDPGAVNSPQTFQQAAQHIDLTFNWFYVDSAHTAYYNSGRNPVRPATVAADLPAWADPKYTWQNWDPSSWTADYAPPAQHPQSVDQDYYVSWNNKQAPGFAAAGFGDGPVHRANMLDARVKGLVATAAANGPKVSRASLAQAMESAALTDLRGEDVLPLLLSVVNSAPVTDPTQAALVKQLQTWLSDGAQRRETSAGSHTYADASAIQTFDAWWPLLVQAEFQPGMGSDLFNAMIGALQLNESPSGGQTGPSTGPADANESIPHKGSSFQFGWWSYVNLDLRAVLGQHPADALAQPYCGGGDLSSCRQILLTSLQQAASESAATVYPSDSTCSAGDQWCADSIVQRALGGVTDTNTNWQNRPTYQQVVQYTSHR</sequence>
<keyword evidence="5" id="KW-1185">Reference proteome</keyword>
<evidence type="ECO:0000256" key="1">
    <source>
        <dbReference type="ARBA" id="ARBA00006586"/>
    </source>
</evidence>
<dbReference type="PANTHER" id="PTHR34218">
    <property type="entry name" value="PEPTIDASE S45 PENICILLIN AMIDASE"/>
    <property type="match status" value="1"/>
</dbReference>
<comment type="caution">
    <text evidence="4">The sequence shown here is derived from an EMBL/GenBank/DDBJ whole genome shotgun (WGS) entry which is preliminary data.</text>
</comment>
<dbReference type="OrthoDB" id="5240333at2"/>